<dbReference type="AlphaFoldDB" id="A0A934RBU4"/>
<feature type="transmembrane region" description="Helical" evidence="1">
    <location>
        <begin position="107"/>
        <end position="131"/>
    </location>
</feature>
<dbReference type="RefSeq" id="WP_200275711.1">
    <property type="nucleotide sequence ID" value="NZ_JAENII010000001.1"/>
</dbReference>
<evidence type="ECO:0000313" key="3">
    <source>
        <dbReference type="Proteomes" id="UP000658278"/>
    </source>
</evidence>
<comment type="caution">
    <text evidence="2">The sequence shown here is derived from an EMBL/GenBank/DDBJ whole genome shotgun (WGS) entry which is preliminary data.</text>
</comment>
<gene>
    <name evidence="2" type="ORF">JIN81_01810</name>
</gene>
<keyword evidence="3" id="KW-1185">Reference proteome</keyword>
<dbReference type="Proteomes" id="UP000658278">
    <property type="component" value="Unassembled WGS sequence"/>
</dbReference>
<name>A0A934RBU4_9BACT</name>
<proteinExistence type="predicted"/>
<protein>
    <submittedName>
        <fullName evidence="2">Uncharacterized protein</fullName>
    </submittedName>
</protein>
<sequence>MRPLEILCGGLVTVFLLWAWVDSRLHSSSVSWWAGVTRTSVWVSASKVEIEALEYSIAPFPRPSGLEWTRAPGTRFRGGVTSWLPALGRDEIAVHVSTSVSPVAQGFVYVVPFWLVVLVWGHLWLVISLIWRWWQRRRMEEVAS</sequence>
<keyword evidence="1" id="KW-0812">Transmembrane</keyword>
<keyword evidence="1" id="KW-1133">Transmembrane helix</keyword>
<keyword evidence="1" id="KW-0472">Membrane</keyword>
<evidence type="ECO:0000256" key="1">
    <source>
        <dbReference type="SAM" id="Phobius"/>
    </source>
</evidence>
<reference evidence="2" key="1">
    <citation type="submission" date="2021-01" db="EMBL/GenBank/DDBJ databases">
        <title>Modified the classification status of verrucomicrobia.</title>
        <authorList>
            <person name="Feng X."/>
        </authorList>
    </citation>
    <scope>NUCLEOTIDE SEQUENCE</scope>
    <source>
        <strain evidence="2">KCTC 22201</strain>
    </source>
</reference>
<dbReference type="EMBL" id="JAENII010000001">
    <property type="protein sequence ID" value="MBK1825741.1"/>
    <property type="molecule type" value="Genomic_DNA"/>
</dbReference>
<organism evidence="2 3">
    <name type="scientific">Haloferula rosea</name>
    <dbReference type="NCBI Taxonomy" id="490093"/>
    <lineage>
        <taxon>Bacteria</taxon>
        <taxon>Pseudomonadati</taxon>
        <taxon>Verrucomicrobiota</taxon>
        <taxon>Verrucomicrobiia</taxon>
        <taxon>Verrucomicrobiales</taxon>
        <taxon>Verrucomicrobiaceae</taxon>
        <taxon>Haloferula</taxon>
    </lineage>
</organism>
<evidence type="ECO:0000313" key="2">
    <source>
        <dbReference type="EMBL" id="MBK1825741.1"/>
    </source>
</evidence>
<accession>A0A934RBU4</accession>